<dbReference type="Proteomes" id="UP000184267">
    <property type="component" value="Unassembled WGS sequence"/>
</dbReference>
<evidence type="ECO:0000313" key="3">
    <source>
        <dbReference type="Proteomes" id="UP000184267"/>
    </source>
</evidence>
<evidence type="ECO:0000256" key="1">
    <source>
        <dbReference type="SAM" id="MobiDB-lite"/>
    </source>
</evidence>
<dbReference type="AlphaFoldDB" id="A0A1M2VFS5"/>
<accession>A0A1M2VFS5</accession>
<comment type="caution">
    <text evidence="2">The sequence shown here is derived from an EMBL/GenBank/DDBJ whole genome shotgun (WGS) entry which is preliminary data.</text>
</comment>
<dbReference type="EMBL" id="MNAD01001309">
    <property type="protein sequence ID" value="OJT06435.1"/>
    <property type="molecule type" value="Genomic_DNA"/>
</dbReference>
<protein>
    <submittedName>
        <fullName evidence="2">Uncharacterized protein</fullName>
    </submittedName>
</protein>
<gene>
    <name evidence="2" type="ORF">TRAPUB_2710</name>
</gene>
<proteinExistence type="predicted"/>
<sequence>MSRRSEAASPPRLRPFQQKRPDYEPEIMCRGQKMCRQCIEFQRPGKWTERRWRSHECKKRIQGPLAVVVVHEAPHVVIYPQVQHPTDAIGTGVDFGADK</sequence>
<reference evidence="2 3" key="1">
    <citation type="submission" date="2016-10" db="EMBL/GenBank/DDBJ databases">
        <title>Genome sequence of the basidiomycete white-rot fungus Trametes pubescens.</title>
        <authorList>
            <person name="Makela M.R."/>
            <person name="Granchi Z."/>
            <person name="Peng M."/>
            <person name="De Vries R.P."/>
            <person name="Grigoriev I."/>
            <person name="Riley R."/>
            <person name="Hilden K."/>
        </authorList>
    </citation>
    <scope>NUCLEOTIDE SEQUENCE [LARGE SCALE GENOMIC DNA]</scope>
    <source>
        <strain evidence="2 3">FBCC735</strain>
    </source>
</reference>
<organism evidence="2 3">
    <name type="scientific">Trametes pubescens</name>
    <name type="common">White-rot fungus</name>
    <dbReference type="NCBI Taxonomy" id="154538"/>
    <lineage>
        <taxon>Eukaryota</taxon>
        <taxon>Fungi</taxon>
        <taxon>Dikarya</taxon>
        <taxon>Basidiomycota</taxon>
        <taxon>Agaricomycotina</taxon>
        <taxon>Agaricomycetes</taxon>
        <taxon>Polyporales</taxon>
        <taxon>Polyporaceae</taxon>
        <taxon>Trametes</taxon>
    </lineage>
</organism>
<name>A0A1M2VFS5_TRAPU</name>
<keyword evidence="3" id="KW-1185">Reference proteome</keyword>
<feature type="region of interest" description="Disordered" evidence="1">
    <location>
        <begin position="1"/>
        <end position="22"/>
    </location>
</feature>
<evidence type="ECO:0000313" key="2">
    <source>
        <dbReference type="EMBL" id="OJT06435.1"/>
    </source>
</evidence>